<accession>A0A445MV03</accession>
<protein>
    <submittedName>
        <fullName evidence="5">Collagenase-like protease</fullName>
    </submittedName>
</protein>
<comment type="similarity">
    <text evidence="3">Belongs to the peptidase U32 family.</text>
</comment>
<organism evidence="5">
    <name type="scientific">uncultured Desulfobacterium sp</name>
    <dbReference type="NCBI Taxonomy" id="201089"/>
    <lineage>
        <taxon>Bacteria</taxon>
        <taxon>Pseudomonadati</taxon>
        <taxon>Thermodesulfobacteriota</taxon>
        <taxon>Desulfobacteria</taxon>
        <taxon>Desulfobacterales</taxon>
        <taxon>Desulfobacteriaceae</taxon>
        <taxon>Desulfobacterium</taxon>
        <taxon>environmental samples</taxon>
    </lineage>
</organism>
<dbReference type="InterPro" id="IPR001539">
    <property type="entry name" value="Peptidase_U32"/>
</dbReference>
<dbReference type="GO" id="GO:0008233">
    <property type="term" value="F:peptidase activity"/>
    <property type="evidence" value="ECO:0007669"/>
    <property type="project" value="UniProtKB-KW"/>
</dbReference>
<dbReference type="EMBL" id="OJIN01000091">
    <property type="protein sequence ID" value="SPD73344.1"/>
    <property type="molecule type" value="Genomic_DNA"/>
</dbReference>
<keyword evidence="1 5" id="KW-0645">Protease</keyword>
<evidence type="ECO:0000256" key="2">
    <source>
        <dbReference type="ARBA" id="ARBA00022801"/>
    </source>
</evidence>
<dbReference type="PANTHER" id="PTHR30217">
    <property type="entry name" value="PEPTIDASE U32 FAMILY"/>
    <property type="match status" value="1"/>
</dbReference>
<name>A0A445MV03_9BACT</name>
<evidence type="ECO:0000256" key="1">
    <source>
        <dbReference type="ARBA" id="ARBA00022670"/>
    </source>
</evidence>
<dbReference type="Pfam" id="PF01136">
    <property type="entry name" value="Peptidase_U32"/>
    <property type="match status" value="1"/>
</dbReference>
<dbReference type="InterPro" id="IPR051454">
    <property type="entry name" value="RNA/ubiquinone_mod_enzymes"/>
</dbReference>
<dbReference type="AlphaFoldDB" id="A0A445MV03"/>
<evidence type="ECO:0000256" key="3">
    <source>
        <dbReference type="ARBA" id="ARBA00038374"/>
    </source>
</evidence>
<evidence type="ECO:0000259" key="4">
    <source>
        <dbReference type="Pfam" id="PF16325"/>
    </source>
</evidence>
<reference evidence="5" key="1">
    <citation type="submission" date="2018-01" db="EMBL/GenBank/DDBJ databases">
        <authorList>
            <person name="Regsiter A."/>
            <person name="William W."/>
        </authorList>
    </citation>
    <scope>NUCLEOTIDE SEQUENCE</scope>
    <source>
        <strain evidence="5">TRIP AH-1</strain>
    </source>
</reference>
<dbReference type="PANTHER" id="PTHR30217:SF6">
    <property type="entry name" value="TRNA HYDROXYLATION PROTEIN P"/>
    <property type="match status" value="1"/>
</dbReference>
<dbReference type="Gene3D" id="2.40.30.10">
    <property type="entry name" value="Translation factors"/>
    <property type="match status" value="1"/>
</dbReference>
<dbReference type="Pfam" id="PF16325">
    <property type="entry name" value="Peptidase_U32_C"/>
    <property type="match status" value="1"/>
</dbReference>
<gene>
    <name evidence="5" type="ORF">PITCH_A1800030</name>
</gene>
<dbReference type="PROSITE" id="PS01276">
    <property type="entry name" value="PEPTIDASE_U32"/>
    <property type="match status" value="1"/>
</dbReference>
<sequence>MELLAPAGSLEKLKWAVIYGADAVYFGPEFGSLRSFAGNFSLDDAQRGLDFLHSHDRKGYVTLNIYPFSDEYYRLINTAITLDEMGADAFIISDPGVLMELKKAGVKAGIHISTQANTTSYQAALAYKALGAKRVNLARELSFEQIKAIQEKVRGQVETEVFINGAVCFSYSGRCAISDYLAGFRANHGECKHACRWKYAVVEETRPGRYMPVFEDERGLYLFNSKELALFEFVPGLKDAGVDSIKIEGRMKSIHYIATVVSFYRQVLDGKRFSWDQGMEFLSRAPNRGYSTGFMKGGIDRDDYQWEKSTSQSEAIFVANVTEEILNDRYVIEIRNKVHAGEELEVLSTDGSLSLITLPSPLTTRDFKQVEFANHSQFIIIEQALQPYSILRRVGRHTSGRPDDR</sequence>
<proteinExistence type="inferred from homology"/>
<keyword evidence="2" id="KW-0378">Hydrolase</keyword>
<evidence type="ECO:0000313" key="5">
    <source>
        <dbReference type="EMBL" id="SPD73344.1"/>
    </source>
</evidence>
<dbReference type="GO" id="GO:0006508">
    <property type="term" value="P:proteolysis"/>
    <property type="evidence" value="ECO:0007669"/>
    <property type="project" value="UniProtKB-KW"/>
</dbReference>
<dbReference type="InterPro" id="IPR032525">
    <property type="entry name" value="Peptidase_U32_C"/>
</dbReference>
<feature type="domain" description="Peptidase family U32 C-terminal" evidence="4">
    <location>
        <begin position="316"/>
        <end position="392"/>
    </location>
</feature>